<dbReference type="InterPro" id="IPR036770">
    <property type="entry name" value="Ankyrin_rpt-contain_sf"/>
</dbReference>
<keyword evidence="1" id="KW-0677">Repeat</keyword>
<sequence>MPGLCDLPDEVVLLTLNCDVCGPADLAAVALSCKRLKEVAEDALYAQNRDRDWCSSVDWAARHGSISTLDKALEHGLSIMPIEQSPFEPGINPLQTAVGYGQESAVNWFLDHGADINEMIYPSCSCLIGDTGMLHPAICSRNTSMALLLISRGATLDYWSYRRGHSDYHATALLEASLFGLDTVVEVLVKGHGLSLQIPKALAWAAVQDCNMSTIKTLVGLAGDINWSHTEWDQSPLHSALSEGSFAIANVMLDLGANIHPHGYHLNTEDQEYGEDDNESDYMDLQTPQASFSPLHDTLVSRRQWDGFSSIFETYKPNLGKRELSENWKSEKSRLVKRLIQLGTDVNMEVLCSRGDGPGQLRSPLDLAIECEDIENMETLLAAGAKVNSKTLLITAWETYPCDLDKKECMEVIKTLLKHGARLDEPIQHGLSILQMLAADESHADREWPGLHEILPLASPSNLSHEHLTKVLVACLTDLDWYTSAVLIRHGAHVSSEDELYHIANLIAEKLEFGSEYYTADCERGSMFPESESIDCMRIILDLGLSGEDQCYIFFEMLRKKQIALAHFFLDRGIGNRPETAKYMPAYLALAASWGNVGVIQRLWQHAHEAVDATLRNSIVHKSITRGKRDAVSFFMEHGATPFDYVLPAHFVEQFRFGQDTYATLRAMCRRLIGLDRNTGQFSSVLSVVRDFRKEELRLALAVRFGHMDIISDLLQYLPQNADAKMDGEVLPSPTARY</sequence>
<dbReference type="Proteomes" id="UP000094444">
    <property type="component" value="Unassembled WGS sequence"/>
</dbReference>
<dbReference type="SMART" id="SM00248">
    <property type="entry name" value="ANK"/>
    <property type="match status" value="8"/>
</dbReference>
<protein>
    <submittedName>
        <fullName evidence="4">Uncharacterized protein</fullName>
    </submittedName>
</protein>
<feature type="repeat" description="ANK" evidence="3">
    <location>
        <begin position="232"/>
        <end position="264"/>
    </location>
</feature>
<dbReference type="SUPFAM" id="SSF48403">
    <property type="entry name" value="Ankyrin repeat"/>
    <property type="match status" value="2"/>
</dbReference>
<gene>
    <name evidence="4" type="ORF">DHEL01_v211041</name>
</gene>
<evidence type="ECO:0000313" key="4">
    <source>
        <dbReference type="EMBL" id="POS70562.1"/>
    </source>
</evidence>
<dbReference type="AlphaFoldDB" id="A0A2P5HJX9"/>
<keyword evidence="5" id="KW-1185">Reference proteome</keyword>
<dbReference type="PANTHER" id="PTHR24198">
    <property type="entry name" value="ANKYRIN REPEAT AND PROTEIN KINASE DOMAIN-CONTAINING PROTEIN"/>
    <property type="match status" value="1"/>
</dbReference>
<dbReference type="InterPro" id="IPR002110">
    <property type="entry name" value="Ankyrin_rpt"/>
</dbReference>
<feature type="repeat" description="ANK" evidence="3">
    <location>
        <begin position="89"/>
        <end position="117"/>
    </location>
</feature>
<evidence type="ECO:0000313" key="5">
    <source>
        <dbReference type="Proteomes" id="UP000094444"/>
    </source>
</evidence>
<keyword evidence="2 3" id="KW-0040">ANK repeat</keyword>
<dbReference type="EMBL" id="MAVT02001583">
    <property type="protein sequence ID" value="POS70562.1"/>
    <property type="molecule type" value="Genomic_DNA"/>
</dbReference>
<proteinExistence type="predicted"/>
<evidence type="ECO:0000256" key="3">
    <source>
        <dbReference type="PROSITE-ProRule" id="PRU00023"/>
    </source>
</evidence>
<dbReference type="InParanoid" id="A0A2P5HJX9"/>
<name>A0A2P5HJX9_DIAHE</name>
<comment type="caution">
    <text evidence="4">The sequence shown here is derived from an EMBL/GenBank/DDBJ whole genome shotgun (WGS) entry which is preliminary data.</text>
</comment>
<dbReference type="PANTHER" id="PTHR24198:SF165">
    <property type="entry name" value="ANKYRIN REPEAT-CONTAINING PROTEIN-RELATED"/>
    <property type="match status" value="1"/>
</dbReference>
<organism evidence="4 5">
    <name type="scientific">Diaporthe helianthi</name>
    <dbReference type="NCBI Taxonomy" id="158607"/>
    <lineage>
        <taxon>Eukaryota</taxon>
        <taxon>Fungi</taxon>
        <taxon>Dikarya</taxon>
        <taxon>Ascomycota</taxon>
        <taxon>Pezizomycotina</taxon>
        <taxon>Sordariomycetes</taxon>
        <taxon>Sordariomycetidae</taxon>
        <taxon>Diaporthales</taxon>
        <taxon>Diaporthaceae</taxon>
        <taxon>Diaporthe</taxon>
    </lineage>
</organism>
<dbReference type="Gene3D" id="1.25.40.20">
    <property type="entry name" value="Ankyrin repeat-containing domain"/>
    <property type="match status" value="2"/>
</dbReference>
<evidence type="ECO:0000256" key="1">
    <source>
        <dbReference type="ARBA" id="ARBA00022737"/>
    </source>
</evidence>
<accession>A0A2P5HJX9</accession>
<dbReference type="PROSITE" id="PS50297">
    <property type="entry name" value="ANK_REP_REGION"/>
    <property type="match status" value="2"/>
</dbReference>
<evidence type="ECO:0000256" key="2">
    <source>
        <dbReference type="ARBA" id="ARBA00023043"/>
    </source>
</evidence>
<dbReference type="OrthoDB" id="341259at2759"/>
<dbReference type="PROSITE" id="PS50088">
    <property type="entry name" value="ANK_REPEAT"/>
    <property type="match status" value="2"/>
</dbReference>
<reference evidence="4" key="1">
    <citation type="submission" date="2017-09" db="EMBL/GenBank/DDBJ databases">
        <title>Polyketide synthases of a Diaporthe helianthi virulent isolate.</title>
        <authorList>
            <person name="Baroncelli R."/>
        </authorList>
    </citation>
    <scope>NUCLEOTIDE SEQUENCE [LARGE SCALE GENOMIC DNA]</scope>
    <source>
        <strain evidence="4">7/96</strain>
    </source>
</reference>